<dbReference type="EMBL" id="JAAGMS010000333">
    <property type="protein sequence ID" value="NEC02214.1"/>
    <property type="molecule type" value="Genomic_DNA"/>
</dbReference>
<proteinExistence type="predicted"/>
<dbReference type="InterPro" id="IPR011010">
    <property type="entry name" value="DNA_brk_join_enz"/>
</dbReference>
<reference evidence="2 3" key="1">
    <citation type="submission" date="2020-01" db="EMBL/GenBank/DDBJ databases">
        <title>Insect and environment-associated Actinomycetes.</title>
        <authorList>
            <person name="Currrie C."/>
            <person name="Chevrette M."/>
            <person name="Carlson C."/>
            <person name="Stubbendieck R."/>
            <person name="Wendt-Pienkowski E."/>
        </authorList>
    </citation>
    <scope>NUCLEOTIDE SEQUENCE [LARGE SCALE GENOMIC DNA]</scope>
    <source>
        <strain evidence="2 3">SID7903</strain>
    </source>
</reference>
<dbReference type="SUPFAM" id="SSF56349">
    <property type="entry name" value="DNA breaking-rejoining enzymes"/>
    <property type="match status" value="1"/>
</dbReference>
<keyword evidence="1" id="KW-0233">DNA recombination</keyword>
<dbReference type="InterPro" id="IPR013762">
    <property type="entry name" value="Integrase-like_cat_sf"/>
</dbReference>
<evidence type="ECO:0000313" key="3">
    <source>
        <dbReference type="Proteomes" id="UP000470951"/>
    </source>
</evidence>
<sequence>MRRAQMAGRYERVPERQITVGFEGRQAVALETDSGARETTTWNDLDPAARKLLFRRTPQGLEPLALWLNEDGLPRDGHGWHHSFETANKRIDALGLKDFSCTPHMLRHSLALKWYSVAKLVQARQLGHLSQEETRDFREQFGDHWHLVQTMLGHRQVETTKNVYLEPFRNLEVELLLRHADGFPVERFMADAFAAHPRVRTDPLAVR</sequence>
<name>A0A7K3RJ64_STRAQ</name>
<dbReference type="Proteomes" id="UP000470951">
    <property type="component" value="Unassembled WGS sequence"/>
</dbReference>
<evidence type="ECO:0000313" key="2">
    <source>
        <dbReference type="EMBL" id="NEC02214.1"/>
    </source>
</evidence>
<organism evidence="2 3">
    <name type="scientific">Streptomyces anulatus</name>
    <name type="common">Streptomyces chrysomallus</name>
    <dbReference type="NCBI Taxonomy" id="1892"/>
    <lineage>
        <taxon>Bacteria</taxon>
        <taxon>Bacillati</taxon>
        <taxon>Actinomycetota</taxon>
        <taxon>Actinomycetes</taxon>
        <taxon>Kitasatosporales</taxon>
        <taxon>Streptomycetaceae</taxon>
        <taxon>Streptomyces</taxon>
    </lineage>
</organism>
<protein>
    <submittedName>
        <fullName evidence="2">Site-specific integrase</fullName>
    </submittedName>
</protein>
<dbReference type="GO" id="GO:0006310">
    <property type="term" value="P:DNA recombination"/>
    <property type="evidence" value="ECO:0007669"/>
    <property type="project" value="UniProtKB-KW"/>
</dbReference>
<dbReference type="GO" id="GO:0003677">
    <property type="term" value="F:DNA binding"/>
    <property type="evidence" value="ECO:0007669"/>
    <property type="project" value="InterPro"/>
</dbReference>
<dbReference type="AlphaFoldDB" id="A0A7K3RJ64"/>
<gene>
    <name evidence="2" type="ORF">G3I58_30215</name>
</gene>
<accession>A0A7K3RJ64</accession>
<comment type="caution">
    <text evidence="2">The sequence shown here is derived from an EMBL/GenBank/DDBJ whole genome shotgun (WGS) entry which is preliminary data.</text>
</comment>
<dbReference type="GO" id="GO:0015074">
    <property type="term" value="P:DNA integration"/>
    <property type="evidence" value="ECO:0007669"/>
    <property type="project" value="InterPro"/>
</dbReference>
<evidence type="ECO:0000256" key="1">
    <source>
        <dbReference type="ARBA" id="ARBA00023172"/>
    </source>
</evidence>
<dbReference type="Gene3D" id="1.10.443.10">
    <property type="entry name" value="Intergrase catalytic core"/>
    <property type="match status" value="1"/>
</dbReference>